<dbReference type="Gene3D" id="3.40.630.30">
    <property type="match status" value="1"/>
</dbReference>
<evidence type="ECO:0000313" key="5">
    <source>
        <dbReference type="Proteomes" id="UP000640052"/>
    </source>
</evidence>
<dbReference type="Pfam" id="PF00583">
    <property type="entry name" value="Acetyltransf_1"/>
    <property type="match status" value="1"/>
</dbReference>
<dbReference type="RefSeq" id="WP_204045228.1">
    <property type="nucleotide sequence ID" value="NZ_BOOA01000087.1"/>
</dbReference>
<keyword evidence="1" id="KW-0808">Transferase</keyword>
<dbReference type="PROSITE" id="PS51186">
    <property type="entry name" value="GNAT"/>
    <property type="match status" value="1"/>
</dbReference>
<dbReference type="PANTHER" id="PTHR43877">
    <property type="entry name" value="AMINOALKYLPHOSPHONATE N-ACETYLTRANSFERASE-RELATED-RELATED"/>
    <property type="match status" value="1"/>
</dbReference>
<evidence type="ECO:0000313" key="4">
    <source>
        <dbReference type="EMBL" id="GIH28613.1"/>
    </source>
</evidence>
<gene>
    <name evidence="4" type="ORF">Aph01nite_69230</name>
</gene>
<dbReference type="EMBL" id="BOOA01000087">
    <property type="protein sequence ID" value="GIH28613.1"/>
    <property type="molecule type" value="Genomic_DNA"/>
</dbReference>
<evidence type="ECO:0000259" key="3">
    <source>
        <dbReference type="PROSITE" id="PS51186"/>
    </source>
</evidence>
<dbReference type="AlphaFoldDB" id="A0A919QGY5"/>
<dbReference type="InterPro" id="IPR016181">
    <property type="entry name" value="Acyl_CoA_acyltransferase"/>
</dbReference>
<proteinExistence type="predicted"/>
<sequence>MPGNITIVDARPEDADAVGEVHASAWLAAYAPYFAPDFFAAAVEHRRTKWHTVLAGGADTVLLARTDGRAGAYSYFGRSSSRPGLAEIFGFYAHPDLWGSGIAAALMTATLARLLDDGFGQVSLWTLRDTAQSRRFYAKNGFIESGRTQGHDFGDGHPVEQVEYERSLH</sequence>
<keyword evidence="5" id="KW-1185">Reference proteome</keyword>
<dbReference type="SUPFAM" id="SSF55729">
    <property type="entry name" value="Acyl-CoA N-acyltransferases (Nat)"/>
    <property type="match status" value="1"/>
</dbReference>
<dbReference type="InterPro" id="IPR000182">
    <property type="entry name" value="GNAT_dom"/>
</dbReference>
<dbReference type="GO" id="GO:0016747">
    <property type="term" value="F:acyltransferase activity, transferring groups other than amino-acyl groups"/>
    <property type="evidence" value="ECO:0007669"/>
    <property type="project" value="InterPro"/>
</dbReference>
<evidence type="ECO:0000256" key="2">
    <source>
        <dbReference type="ARBA" id="ARBA00023315"/>
    </source>
</evidence>
<dbReference type="InterPro" id="IPR050832">
    <property type="entry name" value="Bact_Acetyltransf"/>
</dbReference>
<comment type="caution">
    <text evidence="4">The sequence shown here is derived from an EMBL/GenBank/DDBJ whole genome shotgun (WGS) entry which is preliminary data.</text>
</comment>
<reference evidence="4" key="1">
    <citation type="submission" date="2021-01" db="EMBL/GenBank/DDBJ databases">
        <title>Whole genome shotgun sequence of Acrocarpospora phusangensis NBRC 108782.</title>
        <authorList>
            <person name="Komaki H."/>
            <person name="Tamura T."/>
        </authorList>
    </citation>
    <scope>NUCLEOTIDE SEQUENCE</scope>
    <source>
        <strain evidence="4">NBRC 108782</strain>
    </source>
</reference>
<accession>A0A919QGY5</accession>
<organism evidence="4 5">
    <name type="scientific">Acrocarpospora phusangensis</name>
    <dbReference type="NCBI Taxonomy" id="1070424"/>
    <lineage>
        <taxon>Bacteria</taxon>
        <taxon>Bacillati</taxon>
        <taxon>Actinomycetota</taxon>
        <taxon>Actinomycetes</taxon>
        <taxon>Streptosporangiales</taxon>
        <taxon>Streptosporangiaceae</taxon>
        <taxon>Acrocarpospora</taxon>
    </lineage>
</organism>
<name>A0A919QGY5_9ACTN</name>
<protein>
    <recommendedName>
        <fullName evidence="3">N-acetyltransferase domain-containing protein</fullName>
    </recommendedName>
</protein>
<evidence type="ECO:0000256" key="1">
    <source>
        <dbReference type="ARBA" id="ARBA00022679"/>
    </source>
</evidence>
<keyword evidence="2" id="KW-0012">Acyltransferase</keyword>
<dbReference type="Proteomes" id="UP000640052">
    <property type="component" value="Unassembled WGS sequence"/>
</dbReference>
<feature type="domain" description="N-acetyltransferase" evidence="3">
    <location>
        <begin position="5"/>
        <end position="169"/>
    </location>
</feature>